<reference evidence="2 3" key="1">
    <citation type="submission" date="2020-04" db="EMBL/GenBank/DDBJ databases">
        <title>Massilia sp. RP-1-19 isolated from soil.</title>
        <authorList>
            <person name="Dahal R.H."/>
        </authorList>
    </citation>
    <scope>NUCLEOTIDE SEQUENCE [LARGE SCALE GENOMIC DNA]</scope>
    <source>
        <strain evidence="2 3">RP-1-19</strain>
    </source>
</reference>
<evidence type="ECO:0000256" key="1">
    <source>
        <dbReference type="SAM" id="MobiDB-lite"/>
    </source>
</evidence>
<gene>
    <name evidence="2" type="ORF">HHL21_14515</name>
</gene>
<name>A0A848HMN6_9BURK</name>
<evidence type="ECO:0000313" key="2">
    <source>
        <dbReference type="EMBL" id="NML62267.1"/>
    </source>
</evidence>
<dbReference type="RefSeq" id="WP_169467043.1">
    <property type="nucleotide sequence ID" value="NZ_JABBGG010000007.1"/>
</dbReference>
<sequence>MKTNKQGDVGGQPAGEAADFPTTAAAQSNVAKVKDVIASDEHAGKGGSYVINPDTGKRHLSMEMVAGRAEAALAEKKRAASKAAELGDE</sequence>
<comment type="caution">
    <text evidence="2">The sequence shown here is derived from an EMBL/GenBank/DDBJ whole genome shotgun (WGS) entry which is preliminary data.</text>
</comment>
<feature type="region of interest" description="Disordered" evidence="1">
    <location>
        <begin position="1"/>
        <end position="22"/>
    </location>
</feature>
<keyword evidence="3" id="KW-1185">Reference proteome</keyword>
<dbReference type="EMBL" id="JABBGG010000007">
    <property type="protein sequence ID" value="NML62267.1"/>
    <property type="molecule type" value="Genomic_DNA"/>
</dbReference>
<protein>
    <submittedName>
        <fullName evidence="2">Uncharacterized protein</fullName>
    </submittedName>
</protein>
<organism evidence="2 3">
    <name type="scientific">Massilia polaris</name>
    <dbReference type="NCBI Taxonomy" id="2728846"/>
    <lineage>
        <taxon>Bacteria</taxon>
        <taxon>Pseudomonadati</taxon>
        <taxon>Pseudomonadota</taxon>
        <taxon>Betaproteobacteria</taxon>
        <taxon>Burkholderiales</taxon>
        <taxon>Oxalobacteraceae</taxon>
        <taxon>Telluria group</taxon>
        <taxon>Massilia</taxon>
    </lineage>
</organism>
<dbReference type="Proteomes" id="UP000583752">
    <property type="component" value="Unassembled WGS sequence"/>
</dbReference>
<evidence type="ECO:0000313" key="3">
    <source>
        <dbReference type="Proteomes" id="UP000583752"/>
    </source>
</evidence>
<proteinExistence type="predicted"/>
<accession>A0A848HMN6</accession>
<dbReference type="AlphaFoldDB" id="A0A848HMN6"/>